<gene>
    <name evidence="2" type="ORF">Q8A70_25445</name>
</gene>
<dbReference type="EMBL" id="JAUYVI010000009">
    <property type="protein sequence ID" value="MDQ7251057.1"/>
    <property type="molecule type" value="Genomic_DNA"/>
</dbReference>
<dbReference type="CDD" id="cd00609">
    <property type="entry name" value="AAT_like"/>
    <property type="match status" value="1"/>
</dbReference>
<evidence type="ECO:0000313" key="3">
    <source>
        <dbReference type="Proteomes" id="UP001230156"/>
    </source>
</evidence>
<feature type="domain" description="Aminotransferase class I/classII large" evidence="1">
    <location>
        <begin position="48"/>
        <end position="260"/>
    </location>
</feature>
<dbReference type="GO" id="GO:0008483">
    <property type="term" value="F:transaminase activity"/>
    <property type="evidence" value="ECO:0007669"/>
    <property type="project" value="UniProtKB-KW"/>
</dbReference>
<dbReference type="Pfam" id="PF00155">
    <property type="entry name" value="Aminotran_1_2"/>
    <property type="match status" value="1"/>
</dbReference>
<protein>
    <submittedName>
        <fullName evidence="2">PLP-dependent aminotransferase family protein</fullName>
    </submittedName>
</protein>
<evidence type="ECO:0000259" key="1">
    <source>
        <dbReference type="Pfam" id="PF00155"/>
    </source>
</evidence>
<dbReference type="SUPFAM" id="SSF53383">
    <property type="entry name" value="PLP-dependent transferases"/>
    <property type="match status" value="1"/>
</dbReference>
<name>A0ABU0YTL6_9PROT</name>
<dbReference type="InterPro" id="IPR051446">
    <property type="entry name" value="HTH_trans_reg/aminotransferase"/>
</dbReference>
<dbReference type="PANTHER" id="PTHR46577:SF1">
    <property type="entry name" value="HTH-TYPE TRANSCRIPTIONAL REGULATORY PROTEIN GABR"/>
    <property type="match status" value="1"/>
</dbReference>
<comment type="caution">
    <text evidence="2">The sequence shown here is derived from an EMBL/GenBank/DDBJ whole genome shotgun (WGS) entry which is preliminary data.</text>
</comment>
<dbReference type="InterPro" id="IPR015424">
    <property type="entry name" value="PyrdxlP-dep_Trfase"/>
</dbReference>
<accession>A0ABU0YTL6</accession>
<dbReference type="Proteomes" id="UP001230156">
    <property type="component" value="Unassembled WGS sequence"/>
</dbReference>
<dbReference type="PANTHER" id="PTHR46577">
    <property type="entry name" value="HTH-TYPE TRANSCRIPTIONAL REGULATORY PROTEIN GABR"/>
    <property type="match status" value="1"/>
</dbReference>
<keyword evidence="2" id="KW-0032">Aminotransferase</keyword>
<keyword evidence="3" id="KW-1185">Reference proteome</keyword>
<dbReference type="Gene3D" id="3.40.640.10">
    <property type="entry name" value="Type I PLP-dependent aspartate aminotransferase-like (Major domain)"/>
    <property type="match status" value="1"/>
</dbReference>
<evidence type="ECO:0000313" key="2">
    <source>
        <dbReference type="EMBL" id="MDQ7251057.1"/>
    </source>
</evidence>
<organism evidence="2 3">
    <name type="scientific">Dongia sedimenti</name>
    <dbReference type="NCBI Taxonomy" id="3064282"/>
    <lineage>
        <taxon>Bacteria</taxon>
        <taxon>Pseudomonadati</taxon>
        <taxon>Pseudomonadota</taxon>
        <taxon>Alphaproteobacteria</taxon>
        <taxon>Rhodospirillales</taxon>
        <taxon>Dongiaceae</taxon>
        <taxon>Dongia</taxon>
    </lineage>
</organism>
<dbReference type="InterPro" id="IPR004839">
    <property type="entry name" value="Aminotransferase_I/II_large"/>
</dbReference>
<dbReference type="RefSeq" id="WP_379961051.1">
    <property type="nucleotide sequence ID" value="NZ_JAUYVI010000009.1"/>
</dbReference>
<reference evidence="3" key="1">
    <citation type="submission" date="2023-08" db="EMBL/GenBank/DDBJ databases">
        <title>Rhodospirillaceae gen. nov., a novel taxon isolated from the Yangtze River Yuezi River estuary sludge.</title>
        <authorList>
            <person name="Ruan L."/>
        </authorList>
    </citation>
    <scope>NUCLEOTIDE SEQUENCE [LARGE SCALE GENOMIC DNA]</scope>
    <source>
        <strain evidence="3">R-7</strain>
    </source>
</reference>
<proteinExistence type="predicted"/>
<keyword evidence="2" id="KW-0808">Transferase</keyword>
<sequence length="368" mass="39571">MNQPAVPLNMTGNLPPKVPAVFDGEYRMAIDAVFREWAPNDLIGAHQFHGSARDRAAGAAFLARRFGAAPDPDCIVVTNGTQSSLVMLLAGLVGKGGKLAIEDLSYPTMRNFTDMLDIGLSPVTMDEEGLQPDALEAVFRTDRPRALYTLPTLQNPTVVTMSAERRRAIAALCRKYGVAIIEDDIYSMLPQNAPAPLASFAPEISWYILGTAKCMAAALKVAYLLAPTGDAARANFWPSNRATFWMCAPINSAVASTLIENGGAGRIIDAVRTETRARQALVSEQLAGSLHRNEPECLHVWLSLPASRPREDFVARVRTLGAAISPSDTYFLGGDGAPPNAVRFGTGMAPTRAGFERGLAAIVNIYRN</sequence>
<dbReference type="InterPro" id="IPR015421">
    <property type="entry name" value="PyrdxlP-dep_Trfase_major"/>
</dbReference>